<dbReference type="Proteomes" id="UP000254424">
    <property type="component" value="Unassembled WGS sequence"/>
</dbReference>
<evidence type="ECO:0000313" key="2">
    <source>
        <dbReference type="EMBL" id="SUV43997.1"/>
    </source>
</evidence>
<organism evidence="2 3">
    <name type="scientific">Bacteroides eggerthii</name>
    <dbReference type="NCBI Taxonomy" id="28111"/>
    <lineage>
        <taxon>Bacteria</taxon>
        <taxon>Pseudomonadati</taxon>
        <taxon>Bacteroidota</taxon>
        <taxon>Bacteroidia</taxon>
        <taxon>Bacteroidales</taxon>
        <taxon>Bacteroidaceae</taxon>
        <taxon>Bacteroides</taxon>
    </lineage>
</organism>
<feature type="region of interest" description="Disordered" evidence="1">
    <location>
        <begin position="83"/>
        <end position="108"/>
    </location>
</feature>
<dbReference type="STRING" id="483216.BACEGG_00470"/>
<evidence type="ECO:0000313" key="3">
    <source>
        <dbReference type="Proteomes" id="UP000254424"/>
    </source>
</evidence>
<feature type="compositionally biased region" description="Polar residues" evidence="1">
    <location>
        <begin position="83"/>
        <end position="95"/>
    </location>
</feature>
<dbReference type="AlphaFoldDB" id="A0A380ZAJ2"/>
<dbReference type="EMBL" id="UFSX01000002">
    <property type="protein sequence ID" value="SUV43997.1"/>
    <property type="molecule type" value="Genomic_DNA"/>
</dbReference>
<sequence>MEVTSLYDYTKRFTEPQLQFQSALEYPTDFWENYLSDISKGALKSFDIKCPALPDMFWLNKLPIGSSQYIAQDAEDRINEKCASSANSDNISSGQIIRRTSKDSTSSADLNRMNEEFHSSLSKRTQTFVWTLQHIDFEDGVENDIIKEVEGYIKTNRFVTYLWLHSIYSNNQKDIDVLAGLLRIIGMTVEKEDTDMLLTMVKAGLSDSHSKTQEAALMVIEQWRTRNCLIAIETAPSFNSSWLCDYAKQIESELNEELRPC</sequence>
<accession>A0A380ZAJ2</accession>
<reference evidence="2 3" key="1">
    <citation type="submission" date="2018-06" db="EMBL/GenBank/DDBJ databases">
        <authorList>
            <consortium name="Pathogen Informatics"/>
            <person name="Doyle S."/>
        </authorList>
    </citation>
    <scope>NUCLEOTIDE SEQUENCE [LARGE SCALE GENOMIC DNA]</scope>
    <source>
        <strain evidence="2 3">NCTC11155</strain>
    </source>
</reference>
<name>A0A380ZAJ2_9BACE</name>
<gene>
    <name evidence="2" type="ORF">NCTC11155_03407</name>
</gene>
<evidence type="ECO:0000256" key="1">
    <source>
        <dbReference type="SAM" id="MobiDB-lite"/>
    </source>
</evidence>
<dbReference type="GeneID" id="93072001"/>
<dbReference type="RefSeq" id="WP_115615976.1">
    <property type="nucleotide sequence ID" value="NZ_CABKNQ010000020.1"/>
</dbReference>
<protein>
    <submittedName>
        <fullName evidence="2">Uncharacterized protein</fullName>
    </submittedName>
</protein>
<proteinExistence type="predicted"/>